<dbReference type="CDD" id="cd06558">
    <property type="entry name" value="crotonase-like"/>
    <property type="match status" value="1"/>
</dbReference>
<gene>
    <name evidence="1" type="ORF">Q7A36_36145</name>
</gene>
<dbReference type="PANTHER" id="PTHR11941:SF133">
    <property type="entry name" value="1,2-EPOXYPHENYLACETYL-COA ISOMERASE"/>
    <property type="match status" value="1"/>
</dbReference>
<dbReference type="InterPro" id="IPR001753">
    <property type="entry name" value="Enoyl-CoA_hydra/iso"/>
</dbReference>
<proteinExistence type="predicted"/>
<reference evidence="1 2" key="1">
    <citation type="submission" date="2023-08" db="EMBL/GenBank/DDBJ databases">
        <title>The draft genome sequence of Paracraurococcus sp. LOR1-02.</title>
        <authorList>
            <person name="Kingkaew E."/>
            <person name="Tanasupawat S."/>
        </authorList>
    </citation>
    <scope>NUCLEOTIDE SEQUENCE [LARGE SCALE GENOMIC DNA]</scope>
    <source>
        <strain evidence="1 2">LOR1-02</strain>
    </source>
</reference>
<dbReference type="Gene3D" id="3.90.226.10">
    <property type="entry name" value="2-enoyl-CoA Hydratase, Chain A, domain 1"/>
    <property type="match status" value="1"/>
</dbReference>
<dbReference type="SUPFAM" id="SSF52096">
    <property type="entry name" value="ClpP/crotonase"/>
    <property type="match status" value="1"/>
</dbReference>
<name>A0ABT9ECU3_9PROT</name>
<evidence type="ECO:0000313" key="2">
    <source>
        <dbReference type="Proteomes" id="UP001243009"/>
    </source>
</evidence>
<evidence type="ECO:0000313" key="1">
    <source>
        <dbReference type="EMBL" id="MDO9713798.1"/>
    </source>
</evidence>
<dbReference type="InterPro" id="IPR029045">
    <property type="entry name" value="ClpP/crotonase-like_dom_sf"/>
</dbReference>
<dbReference type="EMBL" id="JAUTWS010000122">
    <property type="protein sequence ID" value="MDO9713798.1"/>
    <property type="molecule type" value="Genomic_DNA"/>
</dbReference>
<dbReference type="Pfam" id="PF00378">
    <property type="entry name" value="ECH_1"/>
    <property type="match status" value="1"/>
</dbReference>
<protein>
    <submittedName>
        <fullName evidence="1">Enoyl-CoA hydratase/isomerase family protein</fullName>
    </submittedName>
</protein>
<dbReference type="RefSeq" id="WP_305108646.1">
    <property type="nucleotide sequence ID" value="NZ_JAUTWS010000122.1"/>
</dbReference>
<organism evidence="1 2">
    <name type="scientific">Paracraurococcus lichenis</name>
    <dbReference type="NCBI Taxonomy" id="3064888"/>
    <lineage>
        <taxon>Bacteria</taxon>
        <taxon>Pseudomonadati</taxon>
        <taxon>Pseudomonadota</taxon>
        <taxon>Alphaproteobacteria</taxon>
        <taxon>Acetobacterales</taxon>
        <taxon>Roseomonadaceae</taxon>
        <taxon>Paracraurococcus</taxon>
    </lineage>
</organism>
<sequence>MLQDIAQDEAAIRLEVEDGIATLLLNRPAVRNAIDDAMRADLVAVLDRISREDAIRAVVVTGAGKAFCAGGDVRGMKQRLEAPLTQVAINGWRRQQRTHHAIAALHALGKPVIAAVNGAAAGLGCDVALCCDFIIASDQASFAMTYIQRGLIPDGGGMYFLPRRVGLVRAKELIFSGRRVAPEEARSIGMIDRVTTADSLLADARAWARELSQGSLAALALSKSILDQTYELTVEQVFDMGSQAQAICYSTQEHRDSITAFLAKSAAKAGRPS</sequence>
<keyword evidence="2" id="KW-1185">Reference proteome</keyword>
<dbReference type="PANTHER" id="PTHR11941">
    <property type="entry name" value="ENOYL-COA HYDRATASE-RELATED"/>
    <property type="match status" value="1"/>
</dbReference>
<dbReference type="Proteomes" id="UP001243009">
    <property type="component" value="Unassembled WGS sequence"/>
</dbReference>
<accession>A0ABT9ECU3</accession>
<comment type="caution">
    <text evidence="1">The sequence shown here is derived from an EMBL/GenBank/DDBJ whole genome shotgun (WGS) entry which is preliminary data.</text>
</comment>